<name>A0A9W7XA07_9POAL</name>
<organism evidence="2 3">
    <name type="scientific">Paspalum vaginatum</name>
    <name type="common">seashore paspalum</name>
    <dbReference type="NCBI Taxonomy" id="158149"/>
    <lineage>
        <taxon>Eukaryota</taxon>
        <taxon>Viridiplantae</taxon>
        <taxon>Streptophyta</taxon>
        <taxon>Embryophyta</taxon>
        <taxon>Tracheophyta</taxon>
        <taxon>Spermatophyta</taxon>
        <taxon>Magnoliopsida</taxon>
        <taxon>Liliopsida</taxon>
        <taxon>Poales</taxon>
        <taxon>Poaceae</taxon>
        <taxon>PACMAD clade</taxon>
        <taxon>Panicoideae</taxon>
        <taxon>Andropogonodae</taxon>
        <taxon>Paspaleae</taxon>
        <taxon>Paspalinae</taxon>
        <taxon>Paspalum</taxon>
    </lineage>
</organism>
<feature type="compositionally biased region" description="Basic residues" evidence="1">
    <location>
        <begin position="25"/>
        <end position="37"/>
    </location>
</feature>
<feature type="region of interest" description="Disordered" evidence="1">
    <location>
        <begin position="1"/>
        <end position="74"/>
    </location>
</feature>
<feature type="compositionally biased region" description="Basic and acidic residues" evidence="1">
    <location>
        <begin position="48"/>
        <end position="63"/>
    </location>
</feature>
<sequence length="74" mass="8069">MPRPSRARSSHASENSNPNIPGPLPRRRTRARRRRNVRTVGGGEIDFDNCRPRDTACGDDGRGASDLQAATVAN</sequence>
<proteinExistence type="predicted"/>
<accession>A0A9W7XA07</accession>
<dbReference type="AlphaFoldDB" id="A0A9W7XA07"/>
<keyword evidence="3" id="KW-1185">Reference proteome</keyword>
<evidence type="ECO:0000256" key="1">
    <source>
        <dbReference type="SAM" id="MobiDB-lite"/>
    </source>
</evidence>
<reference evidence="2 3" key="1">
    <citation type="submission" date="2022-10" db="EMBL/GenBank/DDBJ databases">
        <title>WGS assembly of Paspalum vaginatum 540-79.</title>
        <authorList>
            <person name="Sun G."/>
            <person name="Wase N."/>
            <person name="Shu S."/>
            <person name="Jenkins J."/>
            <person name="Zhou B."/>
            <person name="Torres-Rodriguez J."/>
            <person name="Chen C."/>
            <person name="Sandor L."/>
            <person name="Plott C."/>
            <person name="Yoshinga Y."/>
            <person name="Daum C."/>
            <person name="Qi P."/>
            <person name="Barry K."/>
            <person name="Lipzen A."/>
            <person name="Berry L."/>
            <person name="Pedersen C."/>
            <person name="Gottilla T."/>
            <person name="Foltz A."/>
            <person name="Yu H."/>
            <person name="O'Malley R."/>
            <person name="Zhang C."/>
            <person name="Devos K."/>
            <person name="Sigmon B."/>
            <person name="Yu B."/>
            <person name="Obata T."/>
            <person name="Schmutz J."/>
            <person name="Schnable J."/>
        </authorList>
    </citation>
    <scope>NUCLEOTIDE SEQUENCE [LARGE SCALE GENOMIC DNA]</scope>
    <source>
        <strain evidence="3">cv. 540-79</strain>
    </source>
</reference>
<evidence type="ECO:0000313" key="2">
    <source>
        <dbReference type="EMBL" id="KAJ1256138.1"/>
    </source>
</evidence>
<dbReference type="EMBL" id="MU629549">
    <property type="protein sequence ID" value="KAJ1256138.1"/>
    <property type="molecule type" value="Genomic_DNA"/>
</dbReference>
<protein>
    <submittedName>
        <fullName evidence="2">Uncharacterized protein</fullName>
    </submittedName>
</protein>
<comment type="caution">
    <text evidence="2">The sequence shown here is derived from an EMBL/GenBank/DDBJ whole genome shotgun (WGS) entry which is preliminary data.</text>
</comment>
<gene>
    <name evidence="2" type="ORF">BS78_K078700</name>
</gene>
<dbReference type="Proteomes" id="UP001164776">
    <property type="component" value="Unassembled WGS sequence"/>
</dbReference>
<evidence type="ECO:0000313" key="3">
    <source>
        <dbReference type="Proteomes" id="UP001164776"/>
    </source>
</evidence>